<proteinExistence type="predicted"/>
<protein>
    <submittedName>
        <fullName evidence="1">Uncharacterized protein</fullName>
    </submittedName>
</protein>
<dbReference type="STRING" id="1045774.SAMN05421872_102149"/>
<accession>A0A1G6L815</accession>
<dbReference type="EMBL" id="FMZM01000002">
    <property type="protein sequence ID" value="SDC39341.1"/>
    <property type="molecule type" value="Genomic_DNA"/>
</dbReference>
<name>A0A1G6L815_9ACTN</name>
<keyword evidence="2" id="KW-1185">Reference proteome</keyword>
<dbReference type="Proteomes" id="UP000199034">
    <property type="component" value="Unassembled WGS sequence"/>
</dbReference>
<organism evidence="1 2">
    <name type="scientific">Nocardioides lianchengensis</name>
    <dbReference type="NCBI Taxonomy" id="1045774"/>
    <lineage>
        <taxon>Bacteria</taxon>
        <taxon>Bacillati</taxon>
        <taxon>Actinomycetota</taxon>
        <taxon>Actinomycetes</taxon>
        <taxon>Propionibacteriales</taxon>
        <taxon>Nocardioidaceae</taxon>
        <taxon>Nocardioides</taxon>
    </lineage>
</organism>
<sequence length="298" mass="31261">MTAAVLLVVATGCSSEADRGAGIRNDLASHAAVADVEVDEQGAHLEIGLTPGLAEAAVVALVAEVDRVTAEQGESSYLLELRETDAPDVLAVDDAFAADARAAEVVAAWRRSAAAFVGETRVTYESGRTTVEVASGGGLAHDVTESSRLPLPPQPVTWRYTSGVGTVVLDGKVSDGDIDLVERVQRGVSSPSLPLAAASWRLERGRSQVRLDLGTDLGPVAPADVTPAAWGGRIAPLARSGVAALGRQRRPVVVRLSHPVGERADVFAWWTSDRPPADGRDRLARGWDAWLVAQSRAT</sequence>
<evidence type="ECO:0000313" key="2">
    <source>
        <dbReference type="Proteomes" id="UP000199034"/>
    </source>
</evidence>
<dbReference type="RefSeq" id="WP_090851220.1">
    <property type="nucleotide sequence ID" value="NZ_FMZM01000002.1"/>
</dbReference>
<dbReference type="AlphaFoldDB" id="A0A1G6L815"/>
<reference evidence="1 2" key="1">
    <citation type="submission" date="2016-10" db="EMBL/GenBank/DDBJ databases">
        <authorList>
            <person name="de Groot N.N."/>
        </authorList>
    </citation>
    <scope>NUCLEOTIDE SEQUENCE [LARGE SCALE GENOMIC DNA]</scope>
    <source>
        <strain evidence="1 2">CGMCC 4.6858</strain>
    </source>
</reference>
<evidence type="ECO:0000313" key="1">
    <source>
        <dbReference type="EMBL" id="SDC39341.1"/>
    </source>
</evidence>
<gene>
    <name evidence="1" type="ORF">SAMN05421872_102149</name>
</gene>
<dbReference type="OrthoDB" id="3789824at2"/>